<protein>
    <submittedName>
        <fullName evidence="2 4">Uncharacterized protein</fullName>
    </submittedName>
</protein>
<accession>A0A158QE57</accession>
<keyword evidence="1" id="KW-0472">Membrane</keyword>
<keyword evidence="1" id="KW-0812">Transmembrane</keyword>
<name>A0A158QE57_HYMDI</name>
<dbReference type="EMBL" id="UYSG01010887">
    <property type="protein sequence ID" value="VDL59221.1"/>
    <property type="molecule type" value="Genomic_DNA"/>
</dbReference>
<evidence type="ECO:0000313" key="4">
    <source>
        <dbReference type="WBParaSite" id="HDID_0000690501-mRNA-1"/>
    </source>
</evidence>
<organism evidence="4">
    <name type="scientific">Hymenolepis diminuta</name>
    <name type="common">Rat tapeworm</name>
    <dbReference type="NCBI Taxonomy" id="6216"/>
    <lineage>
        <taxon>Eukaryota</taxon>
        <taxon>Metazoa</taxon>
        <taxon>Spiralia</taxon>
        <taxon>Lophotrochozoa</taxon>
        <taxon>Platyhelminthes</taxon>
        <taxon>Cestoda</taxon>
        <taxon>Eucestoda</taxon>
        <taxon>Cyclophyllidea</taxon>
        <taxon>Hymenolepididae</taxon>
        <taxon>Hymenolepis</taxon>
    </lineage>
</organism>
<evidence type="ECO:0000313" key="2">
    <source>
        <dbReference type="EMBL" id="VDL59221.1"/>
    </source>
</evidence>
<sequence length="298" mass="34277">MKACARKYNVPVPSDQQYGYAFGFGSLNETEEMCRANINGDAFCFPIFTRRTRGHITVFQCMQRILEQKCRNTADERYLKTIWSFTIDTRRFEQAATYLCKVHNLQIFRRHKNGCLRAQEKKAGICAQRENSTMPEVLHALRSEKAKSYPTSEIYLERLKSILEKYECKSTKAKLDCLYNLLRDTCHPDATLLILNYFKETLPPGCVFTPTAEVVNTSPYLALPNRPTVPNQIPASNSRPRSNGDVMSDFPHGRYVNDDVYYDDRAVSAILTSTATSLLYFPNIILYLFALHLMELFL</sequence>
<feature type="transmembrane region" description="Helical" evidence="1">
    <location>
        <begin position="278"/>
        <end position="297"/>
    </location>
</feature>
<dbReference type="Proteomes" id="UP000274504">
    <property type="component" value="Unassembled WGS sequence"/>
</dbReference>
<dbReference type="WBParaSite" id="HDID_0000690501-mRNA-1">
    <property type="protein sequence ID" value="HDID_0000690501-mRNA-1"/>
    <property type="gene ID" value="HDID_0000690501"/>
</dbReference>
<reference evidence="4" key="1">
    <citation type="submission" date="2016-04" db="UniProtKB">
        <authorList>
            <consortium name="WormBaseParasite"/>
        </authorList>
    </citation>
    <scope>IDENTIFICATION</scope>
</reference>
<gene>
    <name evidence="2" type="ORF">HDID_LOCUS6903</name>
</gene>
<dbReference type="OrthoDB" id="6258785at2759"/>
<evidence type="ECO:0000313" key="3">
    <source>
        <dbReference type="Proteomes" id="UP000274504"/>
    </source>
</evidence>
<dbReference type="AlphaFoldDB" id="A0A158QE57"/>
<proteinExistence type="predicted"/>
<reference evidence="2 3" key="2">
    <citation type="submission" date="2018-11" db="EMBL/GenBank/DDBJ databases">
        <authorList>
            <consortium name="Pathogen Informatics"/>
        </authorList>
    </citation>
    <scope>NUCLEOTIDE SEQUENCE [LARGE SCALE GENOMIC DNA]</scope>
</reference>
<keyword evidence="1" id="KW-1133">Transmembrane helix</keyword>
<evidence type="ECO:0000256" key="1">
    <source>
        <dbReference type="SAM" id="Phobius"/>
    </source>
</evidence>